<evidence type="ECO:0000313" key="2">
    <source>
        <dbReference type="Proteomes" id="UP001246244"/>
    </source>
</evidence>
<organism evidence="1 2">
    <name type="scientific">Methanosarcina baikalica</name>
    <dbReference type="NCBI Taxonomy" id="3073890"/>
    <lineage>
        <taxon>Archaea</taxon>
        <taxon>Methanobacteriati</taxon>
        <taxon>Methanobacteriota</taxon>
        <taxon>Stenosarchaea group</taxon>
        <taxon>Methanomicrobia</taxon>
        <taxon>Methanosarcinales</taxon>
        <taxon>Methanosarcinaceae</taxon>
        <taxon>Methanosarcina</taxon>
    </lineage>
</organism>
<proteinExistence type="predicted"/>
<protein>
    <submittedName>
        <fullName evidence="1">Uncharacterized protein</fullName>
    </submittedName>
</protein>
<reference evidence="2" key="1">
    <citation type="submission" date="2023-07" db="EMBL/GenBank/DDBJ databases">
        <title>Whole-genome sequencing of a new Methanosarcina sp. Z-7115.</title>
        <authorList>
            <person name="Zhilina T.N."/>
            <person name="Merkel A.Y."/>
        </authorList>
    </citation>
    <scope>NUCLEOTIDE SEQUENCE [LARGE SCALE GENOMIC DNA]</scope>
    <source>
        <strain evidence="2">Z-7115</strain>
    </source>
</reference>
<comment type="caution">
    <text evidence="1">The sequence shown here is derived from an EMBL/GenBank/DDBJ whole genome shotgun (WGS) entry which is preliminary data.</text>
</comment>
<dbReference type="RefSeq" id="WP_310576682.1">
    <property type="nucleotide sequence ID" value="NZ_JAVKPK010000060.1"/>
</dbReference>
<keyword evidence="2" id="KW-1185">Reference proteome</keyword>
<sequence>MSTLAGAAGKVTKADLQASARVLVNRVTGKQETRPESIIELKRAVKSTPKNVVDAILGTPGSLPTVQKIHLPNDVRRMPKSIRMNLKATQYRKFRLLIFQYYKKRTKSY</sequence>
<evidence type="ECO:0000313" key="1">
    <source>
        <dbReference type="EMBL" id="MDR7666653.1"/>
    </source>
</evidence>
<name>A0ABU2D3W0_9EURY</name>
<dbReference type="EMBL" id="JAVKPK010000060">
    <property type="protein sequence ID" value="MDR7666653.1"/>
    <property type="molecule type" value="Genomic_DNA"/>
</dbReference>
<gene>
    <name evidence="1" type="ORF">RG963_12870</name>
</gene>
<accession>A0ABU2D3W0</accession>
<dbReference type="Proteomes" id="UP001246244">
    <property type="component" value="Unassembled WGS sequence"/>
</dbReference>